<evidence type="ECO:0000313" key="3">
    <source>
        <dbReference type="Proteomes" id="UP000282460"/>
    </source>
</evidence>
<sequence length="245" mass="26810">MLAGRRPQLSNLRFIADELARRGLTVALSGPSGLIARIGAIKSSVAQRVVTRSPHIELGAPAVLAPLLIPRRSAPRAGAALELPPSTLFPLAPTFDRTVRRRVTTTHYTPGSGRPRLIFVVGSENWNGQRPREFDLLPTVTRIGSSVSSDLQLAGLRDHHAEIVHDKNDEYVFYPSVEAGASTSSGRRTDGQILRTGARIELGPWRMGFFREEFADHGRPYGGRAGGEFAVQKPQPPRHTYPDAR</sequence>
<dbReference type="CDD" id="cd00060">
    <property type="entry name" value="FHA"/>
    <property type="match status" value="1"/>
</dbReference>
<evidence type="ECO:0008006" key="4">
    <source>
        <dbReference type="Google" id="ProtNLM"/>
    </source>
</evidence>
<dbReference type="InterPro" id="IPR008984">
    <property type="entry name" value="SMAD_FHA_dom_sf"/>
</dbReference>
<name>A0A3L7J272_9MICO</name>
<reference evidence="2 3" key="1">
    <citation type="submission" date="2018-10" db="EMBL/GenBank/DDBJ databases">
        <authorList>
            <person name="Li J."/>
        </authorList>
    </citation>
    <scope>NUCLEOTIDE SEQUENCE [LARGE SCALE GENOMIC DNA]</scope>
    <source>
        <strain evidence="2 3">ZD1-4</strain>
    </source>
</reference>
<protein>
    <recommendedName>
        <fullName evidence="4">FHA domain-containing protein</fullName>
    </recommendedName>
</protein>
<dbReference type="AlphaFoldDB" id="A0A3L7J272"/>
<organism evidence="2 3">
    <name type="scientific">Mycetocola zhadangensis</name>
    <dbReference type="NCBI Taxonomy" id="1164595"/>
    <lineage>
        <taxon>Bacteria</taxon>
        <taxon>Bacillati</taxon>
        <taxon>Actinomycetota</taxon>
        <taxon>Actinomycetes</taxon>
        <taxon>Micrococcales</taxon>
        <taxon>Microbacteriaceae</taxon>
        <taxon>Mycetocola</taxon>
    </lineage>
</organism>
<gene>
    <name evidence="2" type="ORF">D9V28_08610</name>
</gene>
<feature type="region of interest" description="Disordered" evidence="1">
    <location>
        <begin position="221"/>
        <end position="245"/>
    </location>
</feature>
<evidence type="ECO:0000256" key="1">
    <source>
        <dbReference type="SAM" id="MobiDB-lite"/>
    </source>
</evidence>
<dbReference type="Proteomes" id="UP000282460">
    <property type="component" value="Unassembled WGS sequence"/>
</dbReference>
<proteinExistence type="predicted"/>
<dbReference type="EMBL" id="RCWJ01000002">
    <property type="protein sequence ID" value="RLQ84666.1"/>
    <property type="molecule type" value="Genomic_DNA"/>
</dbReference>
<accession>A0A3L7J272</accession>
<keyword evidence="3" id="KW-1185">Reference proteome</keyword>
<comment type="caution">
    <text evidence="2">The sequence shown here is derived from an EMBL/GenBank/DDBJ whole genome shotgun (WGS) entry which is preliminary data.</text>
</comment>
<dbReference type="OrthoDB" id="5065133at2"/>
<evidence type="ECO:0000313" key="2">
    <source>
        <dbReference type="EMBL" id="RLQ84666.1"/>
    </source>
</evidence>
<dbReference type="SUPFAM" id="SSF49879">
    <property type="entry name" value="SMAD/FHA domain"/>
    <property type="match status" value="1"/>
</dbReference>